<comment type="caution">
    <text evidence="3">The sequence shown here is derived from an EMBL/GenBank/DDBJ whole genome shotgun (WGS) entry which is preliminary data.</text>
</comment>
<evidence type="ECO:0000313" key="2">
    <source>
        <dbReference type="EMBL" id="MEM5342999.1"/>
    </source>
</evidence>
<dbReference type="EMBL" id="VOQS01000003">
    <property type="protein sequence ID" value="TXC82738.1"/>
    <property type="molecule type" value="Genomic_DNA"/>
</dbReference>
<evidence type="ECO:0000313" key="4">
    <source>
        <dbReference type="Proteomes" id="UP000321776"/>
    </source>
</evidence>
<evidence type="ECO:0000256" key="1">
    <source>
        <dbReference type="SAM" id="MobiDB-lite"/>
    </source>
</evidence>
<reference evidence="3 4" key="1">
    <citation type="journal article" date="2018" name="Int. J. Syst. Evol. Microbiol.">
        <title>Paraburkholderia azotifigens sp. nov., a nitrogen-fixing bacterium isolated from paddy soil.</title>
        <authorList>
            <person name="Choi G.M."/>
            <person name="Im W.T."/>
        </authorList>
    </citation>
    <scope>NUCLEOTIDE SEQUENCE [LARGE SCALE GENOMIC DNA]</scope>
    <source>
        <strain evidence="3 4">NF 2-5-3</strain>
    </source>
</reference>
<feature type="compositionally biased region" description="Basic and acidic residues" evidence="1">
    <location>
        <begin position="163"/>
        <end position="172"/>
    </location>
</feature>
<dbReference type="InterPro" id="IPR025421">
    <property type="entry name" value="DUF4148"/>
</dbReference>
<dbReference type="RefSeq" id="WP_147235349.1">
    <property type="nucleotide sequence ID" value="NZ_JAZHFZ010000020.1"/>
</dbReference>
<organism evidence="3 4">
    <name type="scientific">Paraburkholderia azotifigens</name>
    <dbReference type="NCBI Taxonomy" id="2057004"/>
    <lineage>
        <taxon>Bacteria</taxon>
        <taxon>Pseudomonadati</taxon>
        <taxon>Pseudomonadota</taxon>
        <taxon>Betaproteobacteria</taxon>
        <taxon>Burkholderiales</taxon>
        <taxon>Burkholderiaceae</taxon>
        <taxon>Paraburkholderia</taxon>
    </lineage>
</organism>
<reference evidence="3" key="2">
    <citation type="submission" date="2019-08" db="EMBL/GenBank/DDBJ databases">
        <authorList>
            <person name="Im W.-T."/>
        </authorList>
    </citation>
    <scope>NUCLEOTIDE SEQUENCE</scope>
    <source>
        <strain evidence="3">NF 2-5-3</strain>
    </source>
</reference>
<evidence type="ECO:0000313" key="3">
    <source>
        <dbReference type="EMBL" id="TXC82738.1"/>
    </source>
</evidence>
<dbReference type="AlphaFoldDB" id="A0A5C6VH91"/>
<feature type="region of interest" description="Disordered" evidence="1">
    <location>
        <begin position="115"/>
        <end position="268"/>
    </location>
</feature>
<accession>A0A5C6VH91</accession>
<evidence type="ECO:0000313" key="5">
    <source>
        <dbReference type="Proteomes" id="UP001481677"/>
    </source>
</evidence>
<proteinExistence type="predicted"/>
<dbReference type="Pfam" id="PF13663">
    <property type="entry name" value="DUF4148"/>
    <property type="match status" value="1"/>
</dbReference>
<name>A0A5C6VH91_9BURK</name>
<gene>
    <name evidence="3" type="ORF">FRZ40_20060</name>
    <name evidence="2" type="ORF">V4C56_25665</name>
</gene>
<feature type="compositionally biased region" description="Basic and acidic residues" evidence="1">
    <location>
        <begin position="221"/>
        <end position="238"/>
    </location>
</feature>
<dbReference type="Proteomes" id="UP000321776">
    <property type="component" value="Unassembled WGS sequence"/>
</dbReference>
<feature type="compositionally biased region" description="Polar residues" evidence="1">
    <location>
        <begin position="175"/>
        <end position="189"/>
    </location>
</feature>
<dbReference type="EMBL" id="JAZHGA010000020">
    <property type="protein sequence ID" value="MEM5342999.1"/>
    <property type="molecule type" value="Genomic_DNA"/>
</dbReference>
<keyword evidence="5" id="KW-1185">Reference proteome</keyword>
<protein>
    <submittedName>
        <fullName evidence="3">DUF4148 domain-containing protein</fullName>
    </submittedName>
</protein>
<dbReference type="Proteomes" id="UP001481677">
    <property type="component" value="Unassembled WGS sequence"/>
</dbReference>
<sequence length="268" mass="28005">MMSESSRMIVAGGVLIGALTLAALGLRFGNRESSAKEADGHIDASLAFHARPATSDTSVDDPQNAGIARVLQAVHDCLQSGDLASAHVLRDAVLAMRADEPQALMLQKKLAAREAMARTAKTSSPGDVRPSTRTHASRKAQHAPGTSDDDEALAANLPPPVDIRPDNAKADATENAPQMQAEVVSQTPALTEEPPAQPAASAPAIASGKPNREPPVTAARDAPKTRAEVRDELTRARSDGSLSRFGNPDPYGPGGVPSRDTQPAARNW</sequence>
<reference evidence="2 5" key="3">
    <citation type="submission" date="2024-01" db="EMBL/GenBank/DDBJ databases">
        <title>The diversity of rhizobia nodulating Mimosa spp. in eleven states of Brazil covering several biomes is determined by host plant, location, and edaphic factors.</title>
        <authorList>
            <person name="Rouws L."/>
            <person name="Barauna A."/>
            <person name="Beukes C."/>
            <person name="De Faria S.M."/>
            <person name="Gross E."/>
            <person name="Dos Reis Junior F.B."/>
            <person name="Simon M."/>
            <person name="Maluk M."/>
            <person name="Odee D.W."/>
            <person name="Kenicer G."/>
            <person name="Young J.P.W."/>
            <person name="Reis V.M."/>
            <person name="Zilli J."/>
            <person name="James E.K."/>
        </authorList>
    </citation>
    <scope>NUCLEOTIDE SEQUENCE [LARGE SCALE GENOMIC DNA]</scope>
    <source>
        <strain evidence="2 5">JPY530</strain>
    </source>
</reference>